<gene>
    <name evidence="2" type="ORF">SAMN04489711_1302</name>
</gene>
<keyword evidence="2" id="KW-0863">Zinc-finger</keyword>
<name>A0A1I2HUD8_9BURK</name>
<evidence type="ECO:0000313" key="3">
    <source>
        <dbReference type="Proteomes" id="UP000199119"/>
    </source>
</evidence>
<dbReference type="GO" id="GO:0008270">
    <property type="term" value="F:zinc ion binding"/>
    <property type="evidence" value="ECO:0007669"/>
    <property type="project" value="UniProtKB-KW"/>
</dbReference>
<dbReference type="RefSeq" id="WP_217648968.1">
    <property type="nucleotide sequence ID" value="NZ_FONX01000030.1"/>
</dbReference>
<feature type="domain" description="Transposase IS204/IS1001/IS1096/IS1165 zinc-finger" evidence="1">
    <location>
        <begin position="34"/>
        <end position="78"/>
    </location>
</feature>
<dbReference type="AlphaFoldDB" id="A0A1I2HUD8"/>
<dbReference type="STRING" id="1177982.SAMN04489711_1302"/>
<proteinExistence type="predicted"/>
<sequence length="105" mass="11949">MPANILNLPQYRVLRVEEAAHDYHVTTEPVGVTAACPHCQSDRLTSWGTREQVFKDLPMHGKRVGIYIDTKRLRCQACGKTFSQALPLLAENRMMTDRLVKWIGP</sequence>
<organism evidence="2 3">
    <name type="scientific">Paracidovorax wautersii</name>
    <dbReference type="NCBI Taxonomy" id="1177982"/>
    <lineage>
        <taxon>Bacteria</taxon>
        <taxon>Pseudomonadati</taxon>
        <taxon>Pseudomonadota</taxon>
        <taxon>Betaproteobacteria</taxon>
        <taxon>Burkholderiales</taxon>
        <taxon>Comamonadaceae</taxon>
        <taxon>Paracidovorax</taxon>
    </lineage>
</organism>
<dbReference type="InterPro" id="IPR029261">
    <property type="entry name" value="Transposase_Znf"/>
</dbReference>
<dbReference type="Pfam" id="PF14690">
    <property type="entry name" value="Zn_ribbon_ISL3"/>
    <property type="match status" value="1"/>
</dbReference>
<reference evidence="3" key="1">
    <citation type="submission" date="2016-10" db="EMBL/GenBank/DDBJ databases">
        <authorList>
            <person name="Varghese N."/>
            <person name="Submissions S."/>
        </authorList>
    </citation>
    <scope>NUCLEOTIDE SEQUENCE [LARGE SCALE GENOMIC DNA]</scope>
    <source>
        <strain evidence="3">DSM 27981</strain>
    </source>
</reference>
<evidence type="ECO:0000313" key="2">
    <source>
        <dbReference type="EMBL" id="SFF32326.1"/>
    </source>
</evidence>
<keyword evidence="2" id="KW-0862">Zinc</keyword>
<dbReference type="Proteomes" id="UP000199119">
    <property type="component" value="Unassembled WGS sequence"/>
</dbReference>
<protein>
    <submittedName>
        <fullName evidence="2">Zinc-finger of transposase IS204/IS1001/IS1096/IS1165</fullName>
    </submittedName>
</protein>
<evidence type="ECO:0000259" key="1">
    <source>
        <dbReference type="Pfam" id="PF14690"/>
    </source>
</evidence>
<dbReference type="EMBL" id="FONX01000030">
    <property type="protein sequence ID" value="SFF32326.1"/>
    <property type="molecule type" value="Genomic_DNA"/>
</dbReference>
<keyword evidence="2" id="KW-0479">Metal-binding</keyword>
<keyword evidence="3" id="KW-1185">Reference proteome</keyword>
<accession>A0A1I2HUD8</accession>